<keyword evidence="1" id="KW-0472">Membrane</keyword>
<feature type="transmembrane region" description="Helical" evidence="1">
    <location>
        <begin position="21"/>
        <end position="40"/>
    </location>
</feature>
<dbReference type="AlphaFoldDB" id="A0A917JFI2"/>
<evidence type="ECO:0000313" key="3">
    <source>
        <dbReference type="Proteomes" id="UP000622610"/>
    </source>
</evidence>
<dbReference type="EMBL" id="BMDT01000009">
    <property type="protein sequence ID" value="GGI66310.1"/>
    <property type="molecule type" value="Genomic_DNA"/>
</dbReference>
<dbReference type="CDD" id="cd20335">
    <property type="entry name" value="BRcat_RBR"/>
    <property type="match status" value="1"/>
</dbReference>
<gene>
    <name evidence="2" type="ORF">GCM10011482_19640</name>
</gene>
<organism evidence="2 3">
    <name type="scientific">Enterococcus alcedinis</name>
    <dbReference type="NCBI Taxonomy" id="1274384"/>
    <lineage>
        <taxon>Bacteria</taxon>
        <taxon>Bacillati</taxon>
        <taxon>Bacillota</taxon>
        <taxon>Bacilli</taxon>
        <taxon>Lactobacillales</taxon>
        <taxon>Enterococcaceae</taxon>
        <taxon>Enterococcus</taxon>
    </lineage>
</organism>
<dbReference type="Proteomes" id="UP000622610">
    <property type="component" value="Unassembled WGS sequence"/>
</dbReference>
<proteinExistence type="predicted"/>
<evidence type="ECO:0000313" key="2">
    <source>
        <dbReference type="EMBL" id="GGI66310.1"/>
    </source>
</evidence>
<comment type="caution">
    <text evidence="2">The sequence shown here is derived from an EMBL/GenBank/DDBJ whole genome shotgun (WGS) entry which is preliminary data.</text>
</comment>
<accession>A0A917JFI2</accession>
<protein>
    <recommendedName>
        <fullName evidence="4">Zn-finger containing protein</fullName>
    </recommendedName>
</protein>
<sequence>MFRKLQISAQKWMRGRYGIFDSLNKTLIIISLISLFMANFIGILGWPVRLIAYALFLFSYYRLFSKKVYLRSNENQKFMLLKMKWQKKFKQQKNKFKQRKEYTYFRCSNPACKQQLRAPKKRGTIKVTCSKCKNVFIKKT</sequence>
<dbReference type="RefSeq" id="WP_188368139.1">
    <property type="nucleotide sequence ID" value="NZ_BMDT01000009.1"/>
</dbReference>
<keyword evidence="3" id="KW-1185">Reference proteome</keyword>
<reference evidence="2" key="1">
    <citation type="journal article" date="2014" name="Int. J. Syst. Evol. Microbiol.">
        <title>Complete genome sequence of Corynebacterium casei LMG S-19264T (=DSM 44701T), isolated from a smear-ripened cheese.</title>
        <authorList>
            <consortium name="US DOE Joint Genome Institute (JGI-PGF)"/>
            <person name="Walter F."/>
            <person name="Albersmeier A."/>
            <person name="Kalinowski J."/>
            <person name="Ruckert C."/>
        </authorList>
    </citation>
    <scope>NUCLEOTIDE SEQUENCE</scope>
    <source>
        <strain evidence="2">CCM 8433</strain>
    </source>
</reference>
<name>A0A917JFI2_9ENTE</name>
<evidence type="ECO:0008006" key="4">
    <source>
        <dbReference type="Google" id="ProtNLM"/>
    </source>
</evidence>
<reference evidence="2" key="2">
    <citation type="submission" date="2020-09" db="EMBL/GenBank/DDBJ databases">
        <authorList>
            <person name="Sun Q."/>
            <person name="Sedlacek I."/>
        </authorList>
    </citation>
    <scope>NUCLEOTIDE SEQUENCE</scope>
    <source>
        <strain evidence="2">CCM 8433</strain>
    </source>
</reference>
<keyword evidence="1" id="KW-0812">Transmembrane</keyword>
<keyword evidence="1" id="KW-1133">Transmembrane helix</keyword>
<evidence type="ECO:0000256" key="1">
    <source>
        <dbReference type="SAM" id="Phobius"/>
    </source>
</evidence>